<accession>A0A506UA54</accession>
<dbReference type="SUPFAM" id="SSF47336">
    <property type="entry name" value="ACP-like"/>
    <property type="match status" value="1"/>
</dbReference>
<protein>
    <submittedName>
        <fullName evidence="2">Acyl carrier protein</fullName>
    </submittedName>
</protein>
<sequence length="84" mass="9241">MEDVSRDISGEIISVLESVIDKPLDATSEKDLVSDLGMDSIALMNFSMALEDHFDVSIPLDRMAEVETLGDLSDTIENLLRKGK</sequence>
<dbReference type="InterPro" id="IPR036736">
    <property type="entry name" value="ACP-like_sf"/>
</dbReference>
<organism evidence="2 3">
    <name type="scientific">Pararhizobium mangrovi</name>
    <dbReference type="NCBI Taxonomy" id="2590452"/>
    <lineage>
        <taxon>Bacteria</taxon>
        <taxon>Pseudomonadati</taxon>
        <taxon>Pseudomonadota</taxon>
        <taxon>Alphaproteobacteria</taxon>
        <taxon>Hyphomicrobiales</taxon>
        <taxon>Rhizobiaceae</taxon>
        <taxon>Rhizobium/Agrobacterium group</taxon>
        <taxon>Pararhizobium</taxon>
    </lineage>
</organism>
<evidence type="ECO:0000313" key="2">
    <source>
        <dbReference type="EMBL" id="TPW29944.1"/>
    </source>
</evidence>
<evidence type="ECO:0000313" key="3">
    <source>
        <dbReference type="Proteomes" id="UP000320314"/>
    </source>
</evidence>
<evidence type="ECO:0000259" key="1">
    <source>
        <dbReference type="PROSITE" id="PS50075"/>
    </source>
</evidence>
<proteinExistence type="predicted"/>
<dbReference type="PROSITE" id="PS50075">
    <property type="entry name" value="CARRIER"/>
    <property type="match status" value="1"/>
</dbReference>
<gene>
    <name evidence="2" type="ORF">FJU11_06675</name>
</gene>
<dbReference type="RefSeq" id="WP_141166253.1">
    <property type="nucleotide sequence ID" value="NZ_VHLH01000008.1"/>
</dbReference>
<feature type="domain" description="Carrier" evidence="1">
    <location>
        <begin position="1"/>
        <end position="80"/>
    </location>
</feature>
<keyword evidence="3" id="KW-1185">Reference proteome</keyword>
<name>A0A506UA54_9HYPH</name>
<comment type="caution">
    <text evidence="2">The sequence shown here is derived from an EMBL/GenBank/DDBJ whole genome shotgun (WGS) entry which is preliminary data.</text>
</comment>
<dbReference type="AlphaFoldDB" id="A0A506UA54"/>
<dbReference type="Pfam" id="PF00550">
    <property type="entry name" value="PP-binding"/>
    <property type="match status" value="1"/>
</dbReference>
<dbReference type="Gene3D" id="1.10.1200.10">
    <property type="entry name" value="ACP-like"/>
    <property type="match status" value="1"/>
</dbReference>
<dbReference type="InterPro" id="IPR009081">
    <property type="entry name" value="PP-bd_ACP"/>
</dbReference>
<reference evidence="2 3" key="1">
    <citation type="submission" date="2019-06" db="EMBL/GenBank/DDBJ databases">
        <authorList>
            <person name="Li M."/>
        </authorList>
    </citation>
    <scope>NUCLEOTIDE SEQUENCE [LARGE SCALE GENOMIC DNA]</scope>
    <source>
        <strain evidence="2 3">BGMRC6574</strain>
    </source>
</reference>
<dbReference type="EMBL" id="VHLH01000008">
    <property type="protein sequence ID" value="TPW29944.1"/>
    <property type="molecule type" value="Genomic_DNA"/>
</dbReference>
<dbReference type="OrthoDB" id="287644at2"/>
<dbReference type="Proteomes" id="UP000320314">
    <property type="component" value="Unassembled WGS sequence"/>
</dbReference>